<keyword evidence="3 4" id="KW-0456">Lyase</keyword>
<dbReference type="PANTHER" id="PTHR38683:SF1">
    <property type="entry name" value="CHORISMATE PYRUVATE-LYASE"/>
    <property type="match status" value="1"/>
</dbReference>
<comment type="caution">
    <text evidence="4">The sequence shown here is derived from an EMBL/GenBank/DDBJ whole genome shotgun (WGS) entry which is preliminary data.</text>
</comment>
<name>A0A520N6S5_9GAMM</name>
<dbReference type="SUPFAM" id="SSF64288">
    <property type="entry name" value="Chorismate lyase-like"/>
    <property type="match status" value="1"/>
</dbReference>
<dbReference type="AlphaFoldDB" id="A0A520N6S5"/>
<reference evidence="4 5" key="1">
    <citation type="submission" date="2019-02" db="EMBL/GenBank/DDBJ databases">
        <title>Prokaryotic population dynamics and viral predation in marine succession experiment using metagenomics: the confinement effect.</title>
        <authorList>
            <person name="Haro-Moreno J.M."/>
            <person name="Rodriguez-Valera F."/>
            <person name="Lopez-Perez M."/>
        </authorList>
    </citation>
    <scope>NUCLEOTIDE SEQUENCE [LARGE SCALE GENOMIC DNA]</scope>
    <source>
        <strain evidence="4">MED-G164</strain>
    </source>
</reference>
<keyword evidence="2" id="KW-0831">Ubiquinone biosynthesis</keyword>
<dbReference type="EMBL" id="SHBJ01000002">
    <property type="protein sequence ID" value="RZO29200.1"/>
    <property type="molecule type" value="Genomic_DNA"/>
</dbReference>
<sequence length="165" mass="18697">MKLKQISSWITSSELQNEPIDTNTRSWLLELGPITERIKANGSFKLDLIKDELGEVNELDSDFLGKNIGEIKIREVLLLSDNNPCVFARSLIPISTIKKGLSKLGELGTKPLGDILFEKEIFVKVETIFAKFSQSENLYWGRKSKYLAKGYPLSVMEIFLIKSNE</sequence>
<dbReference type="GO" id="GO:0005829">
    <property type="term" value="C:cytosol"/>
    <property type="evidence" value="ECO:0007669"/>
    <property type="project" value="TreeGrafter"/>
</dbReference>
<dbReference type="Proteomes" id="UP000315283">
    <property type="component" value="Unassembled WGS sequence"/>
</dbReference>
<dbReference type="GO" id="GO:0008813">
    <property type="term" value="F:chorismate lyase activity"/>
    <property type="evidence" value="ECO:0007669"/>
    <property type="project" value="InterPro"/>
</dbReference>
<dbReference type="InterPro" id="IPR007440">
    <property type="entry name" value="Chorismate--pyruvate_lyase"/>
</dbReference>
<protein>
    <submittedName>
        <fullName evidence="4">Chorismate lyase</fullName>
    </submittedName>
</protein>
<evidence type="ECO:0000313" key="5">
    <source>
        <dbReference type="Proteomes" id="UP000315283"/>
    </source>
</evidence>
<accession>A0A520N6S5</accession>
<gene>
    <name evidence="4" type="ORF">EVA97_00540</name>
</gene>
<organism evidence="4 5">
    <name type="scientific">SAR86 cluster bacterium</name>
    <dbReference type="NCBI Taxonomy" id="2030880"/>
    <lineage>
        <taxon>Bacteria</taxon>
        <taxon>Pseudomonadati</taxon>
        <taxon>Pseudomonadota</taxon>
        <taxon>Gammaproteobacteria</taxon>
        <taxon>SAR86 cluster</taxon>
    </lineage>
</organism>
<evidence type="ECO:0000256" key="3">
    <source>
        <dbReference type="ARBA" id="ARBA00023239"/>
    </source>
</evidence>
<keyword evidence="1" id="KW-0963">Cytoplasm</keyword>
<proteinExistence type="predicted"/>
<dbReference type="InterPro" id="IPR028978">
    <property type="entry name" value="Chorismate_lyase_/UTRA_dom_sf"/>
</dbReference>
<dbReference type="Gene3D" id="3.40.1410.10">
    <property type="entry name" value="Chorismate lyase-like"/>
    <property type="match status" value="1"/>
</dbReference>
<dbReference type="GO" id="GO:0006744">
    <property type="term" value="P:ubiquinone biosynthetic process"/>
    <property type="evidence" value="ECO:0007669"/>
    <property type="project" value="UniProtKB-KW"/>
</dbReference>
<evidence type="ECO:0000313" key="4">
    <source>
        <dbReference type="EMBL" id="RZO29200.1"/>
    </source>
</evidence>
<dbReference type="Pfam" id="PF04345">
    <property type="entry name" value="Chor_lyase"/>
    <property type="match status" value="1"/>
</dbReference>
<evidence type="ECO:0000256" key="1">
    <source>
        <dbReference type="ARBA" id="ARBA00022490"/>
    </source>
</evidence>
<dbReference type="PANTHER" id="PTHR38683">
    <property type="entry name" value="CHORISMATE PYRUVATE-LYASE"/>
    <property type="match status" value="1"/>
</dbReference>
<evidence type="ECO:0000256" key="2">
    <source>
        <dbReference type="ARBA" id="ARBA00022688"/>
    </source>
</evidence>